<keyword evidence="3" id="KW-1185">Reference proteome</keyword>
<protein>
    <submittedName>
        <fullName evidence="2">1 TM domain-containing transmembrane protein</fullName>
    </submittedName>
</protein>
<comment type="caution">
    <text evidence="2">The sequence shown here is derived from an EMBL/GenBank/DDBJ whole genome shotgun (WGS) entry which is preliminary data.</text>
</comment>
<evidence type="ECO:0000313" key="2">
    <source>
        <dbReference type="EMBL" id="KAL0478460.1"/>
    </source>
</evidence>
<name>A0AAW2YMQ9_9EUKA</name>
<dbReference type="EMBL" id="JAOPGA020000400">
    <property type="protein sequence ID" value="KAL0478460.1"/>
    <property type="molecule type" value="Genomic_DNA"/>
</dbReference>
<dbReference type="Proteomes" id="UP001431209">
    <property type="component" value="Unassembled WGS sequence"/>
</dbReference>
<feature type="transmembrane region" description="Helical" evidence="1">
    <location>
        <begin position="68"/>
        <end position="86"/>
    </location>
</feature>
<keyword evidence="1 2" id="KW-0812">Transmembrane</keyword>
<dbReference type="AlphaFoldDB" id="A0AAW2YMQ9"/>
<sequence length="275" mass="29822">MKNAIVSLSHLHDTSTNFESGYTSSDDSNTSFLSTNTDDIDTFFLERNNRSLPCSVKVLLACFNANETIVALLFALMQYFSVMGIIKVKRRNRRVNILDRSLCAPFTTGLQADGTTHWLLKLKLSNANAKPVFAMLAFASSTPHFMVLNLKSTKHPTVRLTNKRIEFPDIQIWDSGYVVPPGMVQGGAPAVGFFGNTCYGGNVAPAALAVLPTFAAVKLAYDILRYSSALIKTMRGGPLGGVAVPPAPAPTVASTDYMLNVRTAGVVDNDFAEYQ</sequence>
<keyword evidence="1" id="KW-0472">Membrane</keyword>
<evidence type="ECO:0000313" key="3">
    <source>
        <dbReference type="Proteomes" id="UP001431209"/>
    </source>
</evidence>
<reference evidence="2 3" key="1">
    <citation type="submission" date="2024-03" db="EMBL/GenBank/DDBJ databases">
        <title>The Acrasis kona genome and developmental transcriptomes reveal deep origins of eukaryotic multicellular pathways.</title>
        <authorList>
            <person name="Sheikh S."/>
            <person name="Fu C.-J."/>
            <person name="Brown M.W."/>
            <person name="Baldauf S.L."/>
        </authorList>
    </citation>
    <scope>NUCLEOTIDE SEQUENCE [LARGE SCALE GENOMIC DNA]</scope>
    <source>
        <strain evidence="2 3">ATCC MYA-3509</strain>
    </source>
</reference>
<accession>A0AAW2YMQ9</accession>
<proteinExistence type="predicted"/>
<evidence type="ECO:0000256" key="1">
    <source>
        <dbReference type="SAM" id="Phobius"/>
    </source>
</evidence>
<organism evidence="2 3">
    <name type="scientific">Acrasis kona</name>
    <dbReference type="NCBI Taxonomy" id="1008807"/>
    <lineage>
        <taxon>Eukaryota</taxon>
        <taxon>Discoba</taxon>
        <taxon>Heterolobosea</taxon>
        <taxon>Tetramitia</taxon>
        <taxon>Eutetramitia</taxon>
        <taxon>Acrasidae</taxon>
        <taxon>Acrasis</taxon>
    </lineage>
</organism>
<keyword evidence="1" id="KW-1133">Transmembrane helix</keyword>
<gene>
    <name evidence="2" type="ORF">AKO1_002133</name>
</gene>